<dbReference type="InterPro" id="IPR002182">
    <property type="entry name" value="NB-ARC"/>
</dbReference>
<feature type="domain" description="Disease resistance protein winged helix" evidence="10">
    <location>
        <begin position="452"/>
        <end position="520"/>
    </location>
</feature>
<evidence type="ECO:0008006" key="14">
    <source>
        <dbReference type="Google" id="ProtNLM"/>
    </source>
</evidence>
<dbReference type="FunFam" id="1.10.10.10:FF:000322">
    <property type="entry name" value="Probable disease resistance protein At1g63360"/>
    <property type="match status" value="1"/>
</dbReference>
<feature type="domain" description="Disease resistance N-terminal" evidence="8">
    <location>
        <begin position="30"/>
        <end position="123"/>
    </location>
</feature>
<dbReference type="PANTHER" id="PTHR36766:SF40">
    <property type="entry name" value="DISEASE RESISTANCE PROTEIN RGA3"/>
    <property type="match status" value="1"/>
</dbReference>
<dbReference type="Gene3D" id="1.10.8.430">
    <property type="entry name" value="Helical domain of apoptotic protease-activating factors"/>
    <property type="match status" value="1"/>
</dbReference>
<name>A0AA38ZFR0_VITRO</name>
<evidence type="ECO:0000313" key="13">
    <source>
        <dbReference type="Proteomes" id="UP001168098"/>
    </source>
</evidence>
<proteinExistence type="predicted"/>
<evidence type="ECO:0000256" key="2">
    <source>
        <dbReference type="ARBA" id="ARBA00022737"/>
    </source>
</evidence>
<dbReference type="InterPro" id="IPR027417">
    <property type="entry name" value="P-loop_NTPase"/>
</dbReference>
<dbReference type="GO" id="GO:0043531">
    <property type="term" value="F:ADP binding"/>
    <property type="evidence" value="ECO:0007669"/>
    <property type="project" value="InterPro"/>
</dbReference>
<dbReference type="GO" id="GO:0006952">
    <property type="term" value="P:defense response"/>
    <property type="evidence" value="ECO:0007669"/>
    <property type="project" value="UniProtKB-KW"/>
</dbReference>
<protein>
    <recommendedName>
        <fullName evidence="14">Disease resistance RPP13-like protein 1</fullName>
    </recommendedName>
</protein>
<evidence type="ECO:0000256" key="3">
    <source>
        <dbReference type="ARBA" id="ARBA00022741"/>
    </source>
</evidence>
<evidence type="ECO:0000256" key="5">
    <source>
        <dbReference type="ARBA" id="ARBA00022840"/>
    </source>
</evidence>
<dbReference type="InterPro" id="IPR058922">
    <property type="entry name" value="WHD_DRP"/>
</dbReference>
<evidence type="ECO:0000259" key="8">
    <source>
        <dbReference type="Pfam" id="PF18052"/>
    </source>
</evidence>
<keyword evidence="1" id="KW-0433">Leucine-rich repeat</keyword>
<dbReference type="SUPFAM" id="SSF52540">
    <property type="entry name" value="P-loop containing nucleoside triphosphate hydrolases"/>
    <property type="match status" value="1"/>
</dbReference>
<sequence>MKACGMKIPRKPVFIFQFGEMAGAVVGGAFLSASLQVLFDRLASREVLSFIRGHNLSDELLKKMKRKLRVVHAVLNDAEMKQFTNPTVKEWLDELRVVVYEAEDLLDEIASEALRCKMEADSQTSTSQVRSFMSSWLNSPFGSQSIESRIEEIIDKLENVVEDKDDLGLKEGVGEKLPPGLPSTSLVDESCVYGRDCIKEEMIKLLLSDDTMDNQIIGVFSIAGMGGLGKTTLAQLLYNDDKVKEHFDLRAWVFVSEEFDLIRITRSILEEITASTFETNNLNQLQVKMKESIQMKKFLLVLDDIWTEDYNSWDRLRTSLVAGAKGSKIIITTRNANIAKVAGGIYTHHLGELSYEDCWSLFTKLVFENRDSSASPQLEAIGKKIVEKCQGLPLAVKTVGSLLRSKAEPREWDDILNSEMWHLPNDGILSALKLSYCDLPLCLKRCFSYCSIFPKNYEFDKEKLILLWMAEGLLQESRSKKKMEEIGDMYFDELLSRSFFQKSSSNKSSFVMHHLINDLAQLVSGEFSVWLEDGKVQTLSEDARYLSYFQGEYDAYERFDTLSEVRSLRTFLALQQRDFSQCHLSNKVLLHFLPQVRFLRVLSLFGYCIIDLPDSIGNLKHLRYVDLSCTAIQRLPDSVCCMYNLQTMILAGCSSLIELPAEMEKLINLRYLDVSGTKMTEMPSVGELKSLQTLTHFVVGQMNGSKVGELMKLSDIRGRLCISKLDNVQSGRDALKASLKDKRYLDELVLTWDDNNGAAIHDADILENFQPHTNLKRLYINSFGGLRFPDWVGDPSFFNLVFLELRDCDHCPSLPPLGQLPSLKHLVIFGMHGVGRVGCEFYGNDSSSAKPFFKSLQTLIFESMEGWNEWLPCGEFPHLQELYIRYCPKLTGKLPKQLPSLKILEIVGCPELLVASLGIPTIRELKMLNCGKVLLREPACGLIDLQMLEVEISDISQWTELPPGLQKLSITECNSLEYLLEERMLQTKACFLQDLAISHCSFSRPLRRFGLSSVLKSLKIMRSRKLEFFLPELLKGHQPFLERFCVEESTCNSVSLSFSLGNFPSLSHLEIRHLGGLESLSISISSGVPTSLKSFVIWGCPDLVYIELPAVSYACYSISSCEKLTMLTHTLLSMKRLSLKDCPELLFQREGLPSNLSELEIGNCSKLTGGCENMESFPRDLLLPFTLTSLQISDIPSLKSLDGEWLQQLTSLRALYIHSCPKLQFFREEGLKHLNSLEKLEIRSCHGLQSLARASLQHPTALKKLKFRDSPKLQSSIELQHPRLVSLEELRISHYPRLQSLTEFYPQCLASLKEVGIWDCPELRSLTEAGLQHLTCLKKLWICGCTKLQYLTKERLPDSLSYLIVNECPLLEPRCQFEKGQDWPYIAHIPHILIDYVLF</sequence>
<feature type="domain" description="Disease resistance protein At4g27190-like leucine-rich repeats" evidence="9">
    <location>
        <begin position="1209"/>
        <end position="1345"/>
    </location>
</feature>
<organism evidence="12 13">
    <name type="scientific">Vitis rotundifolia</name>
    <name type="common">Muscadine grape</name>
    <dbReference type="NCBI Taxonomy" id="103349"/>
    <lineage>
        <taxon>Eukaryota</taxon>
        <taxon>Viridiplantae</taxon>
        <taxon>Streptophyta</taxon>
        <taxon>Embryophyta</taxon>
        <taxon>Tracheophyta</taxon>
        <taxon>Spermatophyta</taxon>
        <taxon>Magnoliopsida</taxon>
        <taxon>eudicotyledons</taxon>
        <taxon>Gunneridae</taxon>
        <taxon>Pentapetalae</taxon>
        <taxon>rosids</taxon>
        <taxon>Vitales</taxon>
        <taxon>Vitaceae</taxon>
        <taxon>Viteae</taxon>
        <taxon>Vitis</taxon>
    </lineage>
</organism>
<feature type="transmembrane region" description="Helical" evidence="6">
    <location>
        <begin position="21"/>
        <end position="39"/>
    </location>
</feature>
<feature type="domain" description="R13L1/DRL21-like LRR repeat region" evidence="11">
    <location>
        <begin position="708"/>
        <end position="831"/>
    </location>
</feature>
<dbReference type="Pfam" id="PF25019">
    <property type="entry name" value="LRR_R13L1-DRL21"/>
    <property type="match status" value="1"/>
</dbReference>
<evidence type="ECO:0000259" key="10">
    <source>
        <dbReference type="Pfam" id="PF23559"/>
    </source>
</evidence>
<keyword evidence="6" id="KW-1133">Transmembrane helix</keyword>
<dbReference type="Proteomes" id="UP001168098">
    <property type="component" value="Unassembled WGS sequence"/>
</dbReference>
<dbReference type="InterPro" id="IPR056789">
    <property type="entry name" value="LRR_R13L1-DRL21"/>
</dbReference>
<gene>
    <name evidence="12" type="ORF">PVL29_016102</name>
</gene>
<dbReference type="EMBL" id="JARBHA010000012">
    <property type="protein sequence ID" value="KAJ9687479.1"/>
    <property type="molecule type" value="Genomic_DNA"/>
</dbReference>
<keyword evidence="6" id="KW-0472">Membrane</keyword>
<keyword evidence="5" id="KW-0067">ATP-binding</keyword>
<dbReference type="Pfam" id="PF23247">
    <property type="entry name" value="LRR_RPS2"/>
    <property type="match status" value="1"/>
</dbReference>
<dbReference type="Gene3D" id="1.20.5.4130">
    <property type="match status" value="1"/>
</dbReference>
<keyword evidence="13" id="KW-1185">Reference proteome</keyword>
<dbReference type="FunFam" id="1.10.8.430:FF:000003">
    <property type="entry name" value="Probable disease resistance protein At5g66910"/>
    <property type="match status" value="1"/>
</dbReference>
<evidence type="ECO:0000256" key="4">
    <source>
        <dbReference type="ARBA" id="ARBA00022821"/>
    </source>
</evidence>
<evidence type="ECO:0000259" key="9">
    <source>
        <dbReference type="Pfam" id="PF23247"/>
    </source>
</evidence>
<evidence type="ECO:0000259" key="11">
    <source>
        <dbReference type="Pfam" id="PF25019"/>
    </source>
</evidence>
<keyword evidence="3" id="KW-0547">Nucleotide-binding</keyword>
<dbReference type="InterPro" id="IPR032675">
    <property type="entry name" value="LRR_dom_sf"/>
</dbReference>
<accession>A0AA38ZFR0</accession>
<evidence type="ECO:0000256" key="1">
    <source>
        <dbReference type="ARBA" id="ARBA00022614"/>
    </source>
</evidence>
<dbReference type="GO" id="GO:0005524">
    <property type="term" value="F:ATP binding"/>
    <property type="evidence" value="ECO:0007669"/>
    <property type="project" value="UniProtKB-KW"/>
</dbReference>
<evidence type="ECO:0000313" key="12">
    <source>
        <dbReference type="EMBL" id="KAJ9687479.1"/>
    </source>
</evidence>
<dbReference type="SUPFAM" id="SSF52058">
    <property type="entry name" value="L domain-like"/>
    <property type="match status" value="3"/>
</dbReference>
<feature type="domain" description="NB-ARC" evidence="7">
    <location>
        <begin position="203"/>
        <end position="371"/>
    </location>
</feature>
<dbReference type="InterPro" id="IPR057135">
    <property type="entry name" value="At4g27190-like_LRR"/>
</dbReference>
<dbReference type="Pfam" id="PF23559">
    <property type="entry name" value="WHD_DRP"/>
    <property type="match status" value="1"/>
</dbReference>
<dbReference type="FunFam" id="3.40.50.300:FF:001091">
    <property type="entry name" value="Probable disease resistance protein At1g61300"/>
    <property type="match status" value="1"/>
</dbReference>
<dbReference type="GO" id="GO:0051707">
    <property type="term" value="P:response to other organism"/>
    <property type="evidence" value="ECO:0007669"/>
    <property type="project" value="UniProtKB-ARBA"/>
</dbReference>
<evidence type="ECO:0000256" key="6">
    <source>
        <dbReference type="SAM" id="Phobius"/>
    </source>
</evidence>
<keyword evidence="2" id="KW-0677">Repeat</keyword>
<dbReference type="PRINTS" id="PR00364">
    <property type="entry name" value="DISEASERSIST"/>
</dbReference>
<dbReference type="InterPro" id="IPR036388">
    <property type="entry name" value="WH-like_DNA-bd_sf"/>
</dbReference>
<evidence type="ECO:0000259" key="7">
    <source>
        <dbReference type="Pfam" id="PF00931"/>
    </source>
</evidence>
<dbReference type="InterPro" id="IPR042197">
    <property type="entry name" value="Apaf_helical"/>
</dbReference>
<dbReference type="PANTHER" id="PTHR36766">
    <property type="entry name" value="PLANT BROAD-SPECTRUM MILDEW RESISTANCE PROTEIN RPW8"/>
    <property type="match status" value="1"/>
</dbReference>
<keyword evidence="6" id="KW-0812">Transmembrane</keyword>
<dbReference type="Pfam" id="PF00931">
    <property type="entry name" value="NB-ARC"/>
    <property type="match status" value="1"/>
</dbReference>
<dbReference type="Gene3D" id="3.40.50.300">
    <property type="entry name" value="P-loop containing nucleotide triphosphate hydrolases"/>
    <property type="match status" value="1"/>
</dbReference>
<comment type="caution">
    <text evidence="12">The sequence shown here is derived from an EMBL/GenBank/DDBJ whole genome shotgun (WGS) entry which is preliminary data.</text>
</comment>
<dbReference type="InterPro" id="IPR041118">
    <property type="entry name" value="Rx_N"/>
</dbReference>
<keyword evidence="4" id="KW-0611">Plant defense</keyword>
<reference evidence="12 13" key="1">
    <citation type="journal article" date="2023" name="BMC Biotechnol.">
        <title>Vitis rotundifolia cv Carlos genome sequencing.</title>
        <authorList>
            <person name="Huff M."/>
            <person name="Hulse-Kemp A."/>
            <person name="Scheffler B."/>
            <person name="Youngblood R."/>
            <person name="Simpson S."/>
            <person name="Babiker E."/>
            <person name="Staton M."/>
        </authorList>
    </citation>
    <scope>NUCLEOTIDE SEQUENCE [LARGE SCALE GENOMIC DNA]</scope>
    <source>
        <tissue evidence="12">Leaf</tissue>
    </source>
</reference>
<dbReference type="Gene3D" id="3.80.10.10">
    <property type="entry name" value="Ribonuclease Inhibitor"/>
    <property type="match status" value="4"/>
</dbReference>
<dbReference type="Gene3D" id="1.10.10.10">
    <property type="entry name" value="Winged helix-like DNA-binding domain superfamily/Winged helix DNA-binding domain"/>
    <property type="match status" value="1"/>
</dbReference>
<dbReference type="Pfam" id="PF18052">
    <property type="entry name" value="Rx_N"/>
    <property type="match status" value="1"/>
</dbReference>